<reference evidence="5" key="1">
    <citation type="submission" date="2024-06" db="EMBL/GenBank/DDBJ databases">
        <title>Draft Genome Sequences of Epichloe bromicola Strains Isolated from Elymus ciliaris.</title>
        <authorList>
            <consortium name="Epichloe bromicola genome sequencing consortium"/>
            <person name="Miura A."/>
            <person name="Imano S."/>
            <person name="Ashida A."/>
            <person name="Sato I."/>
            <person name="Chiba S."/>
            <person name="Tanaka A."/>
            <person name="Camagna M."/>
            <person name="Takemoto D."/>
        </authorList>
    </citation>
    <scope>NUCLEOTIDE SEQUENCE [LARGE SCALE GENOMIC DNA]</scope>
    <source>
        <strain evidence="5">DP</strain>
    </source>
</reference>
<dbReference type="SUPFAM" id="SSF52540">
    <property type="entry name" value="P-loop containing nucleoside triphosphate hydrolases"/>
    <property type="match status" value="1"/>
</dbReference>
<accession>A0ABQ0CSB4</accession>
<feature type="domain" description="Septin-type G" evidence="3">
    <location>
        <begin position="136"/>
        <end position="208"/>
    </location>
</feature>
<organism evidence="4 5">
    <name type="scientific">Epichloe bromicola</name>
    <dbReference type="NCBI Taxonomy" id="79588"/>
    <lineage>
        <taxon>Eukaryota</taxon>
        <taxon>Fungi</taxon>
        <taxon>Dikarya</taxon>
        <taxon>Ascomycota</taxon>
        <taxon>Pezizomycotina</taxon>
        <taxon>Sordariomycetes</taxon>
        <taxon>Hypocreomycetidae</taxon>
        <taxon>Hypocreales</taxon>
        <taxon>Clavicipitaceae</taxon>
        <taxon>Epichloe</taxon>
    </lineage>
</organism>
<evidence type="ECO:0000313" key="4">
    <source>
        <dbReference type="EMBL" id="GAB0136326.1"/>
    </source>
</evidence>
<feature type="region of interest" description="Disordered" evidence="2">
    <location>
        <begin position="1"/>
        <end position="34"/>
    </location>
</feature>
<comment type="caution">
    <text evidence="4">The sequence shown here is derived from an EMBL/GenBank/DDBJ whole genome shotgun (WGS) entry which is preliminary data.</text>
</comment>
<dbReference type="Gene3D" id="3.40.50.300">
    <property type="entry name" value="P-loop containing nucleotide triphosphate hydrolases"/>
    <property type="match status" value="1"/>
</dbReference>
<proteinExistence type="inferred from homology"/>
<dbReference type="Proteomes" id="UP001562357">
    <property type="component" value="Unassembled WGS sequence"/>
</dbReference>
<keyword evidence="5" id="KW-1185">Reference proteome</keyword>
<keyword evidence="1" id="KW-0547">Nucleotide-binding</keyword>
<sequence length="360" mass="39323">MSEDPHSLSASFPELPRSHSPGLLDPCTSEKGPVPQLVMPGLTVPQRRPFSETGRSLGKLKILVTGQAGIGKKSLILAIAQSSTHIVHMDSMDVTRKSTTSFPAVEYVESQLAPLFRSSIDDPNLSALLSGGTEPNVDLALYLLPPTGPTSLDIECIRSLRLRTNVVPLLARADMIPANEVLLVKDKISRDLKLANIDCFSFSQPESTPEYPHVYAVSSVNQLDHDTIDASILMASDYLPPLVLTDLNSLVAEIVSVDGSAWLRHSAASKAIKWLRQQRCQSSISRSALICRQPYSYNSLAPTQMTKTSTNRQYCVRVEVSSWAETLRQRRDVAGHACDLALDRLVHRSAVTKIHSGCSS</sequence>
<dbReference type="PANTHER" id="PTHR18884">
    <property type="entry name" value="SEPTIN"/>
    <property type="match status" value="1"/>
</dbReference>
<dbReference type="EMBL" id="BAAFGZ010000185">
    <property type="protein sequence ID" value="GAB0136326.1"/>
    <property type="molecule type" value="Genomic_DNA"/>
</dbReference>
<comment type="similarity">
    <text evidence="1">Belongs to the TRAFAC class TrmE-Era-EngA-EngB-Septin-like GTPase superfamily. Septin GTPase family.</text>
</comment>
<gene>
    <name evidence="4" type="primary">g4630</name>
    <name evidence="4" type="ORF">EsDP_00004630</name>
</gene>
<evidence type="ECO:0000259" key="3">
    <source>
        <dbReference type="Pfam" id="PF00735"/>
    </source>
</evidence>
<dbReference type="Pfam" id="PF00735">
    <property type="entry name" value="Septin"/>
    <property type="match status" value="1"/>
</dbReference>
<dbReference type="InterPro" id="IPR027417">
    <property type="entry name" value="P-loop_NTPase"/>
</dbReference>
<evidence type="ECO:0000313" key="5">
    <source>
        <dbReference type="Proteomes" id="UP001562357"/>
    </source>
</evidence>
<dbReference type="InterPro" id="IPR030379">
    <property type="entry name" value="G_SEPTIN_dom"/>
</dbReference>
<evidence type="ECO:0000256" key="1">
    <source>
        <dbReference type="RuleBase" id="RU004560"/>
    </source>
</evidence>
<protein>
    <recommendedName>
        <fullName evidence="3">Septin-type G domain-containing protein</fullName>
    </recommendedName>
</protein>
<evidence type="ECO:0000256" key="2">
    <source>
        <dbReference type="SAM" id="MobiDB-lite"/>
    </source>
</evidence>
<name>A0ABQ0CSB4_9HYPO</name>
<keyword evidence="1" id="KW-0342">GTP-binding</keyword>